<dbReference type="InterPro" id="IPR018247">
    <property type="entry name" value="EF_Hand_1_Ca_BS"/>
</dbReference>
<keyword evidence="7" id="KW-1185">Reference proteome</keyword>
<dbReference type="InterPro" id="IPR001394">
    <property type="entry name" value="Peptidase_C19_UCH"/>
</dbReference>
<evidence type="ECO:0000259" key="3">
    <source>
        <dbReference type="PROSITE" id="PS50222"/>
    </source>
</evidence>
<dbReference type="PRINTS" id="PR00450">
    <property type="entry name" value="RECOVERIN"/>
</dbReference>
<proteinExistence type="predicted"/>
<organism evidence="6 7">
    <name type="scientific">Durusdinium trenchii</name>
    <dbReference type="NCBI Taxonomy" id="1381693"/>
    <lineage>
        <taxon>Eukaryota</taxon>
        <taxon>Sar</taxon>
        <taxon>Alveolata</taxon>
        <taxon>Dinophyceae</taxon>
        <taxon>Suessiales</taxon>
        <taxon>Symbiodiniaceae</taxon>
        <taxon>Durusdinium</taxon>
    </lineage>
</organism>
<dbReference type="Gene3D" id="3.90.70.10">
    <property type="entry name" value="Cysteine proteinases"/>
    <property type="match status" value="1"/>
</dbReference>
<keyword evidence="1" id="KW-0106">Calcium</keyword>
<dbReference type="InterPro" id="IPR018200">
    <property type="entry name" value="USP_CS"/>
</dbReference>
<keyword evidence="2" id="KW-0732">Signal</keyword>
<dbReference type="Gene3D" id="1.10.238.10">
    <property type="entry name" value="EF-hand"/>
    <property type="match status" value="2"/>
</dbReference>
<feature type="chain" id="PRO_5047162258" description="Ubiquitinyl hydrolase 1" evidence="2">
    <location>
        <begin position="21"/>
        <end position="830"/>
    </location>
</feature>
<gene>
    <name evidence="6" type="ORF">CCMP2556_LOCUS20392</name>
</gene>
<feature type="domain" description="EF-hand" evidence="3">
    <location>
        <begin position="156"/>
        <end position="191"/>
    </location>
</feature>
<dbReference type="SMART" id="SM00054">
    <property type="entry name" value="EFh"/>
    <property type="match status" value="3"/>
</dbReference>
<feature type="domain" description="DUSP" evidence="5">
    <location>
        <begin position="433"/>
        <end position="539"/>
    </location>
</feature>
<dbReference type="InterPro" id="IPR038765">
    <property type="entry name" value="Papain-like_cys_pep_sf"/>
</dbReference>
<dbReference type="Pfam" id="PF00443">
    <property type="entry name" value="UCH"/>
    <property type="match status" value="1"/>
</dbReference>
<feature type="domain" description="USP" evidence="4">
    <location>
        <begin position="656"/>
        <end position="830"/>
    </location>
</feature>
<evidence type="ECO:0000256" key="2">
    <source>
        <dbReference type="SAM" id="SignalP"/>
    </source>
</evidence>
<protein>
    <recommendedName>
        <fullName evidence="8">Ubiquitinyl hydrolase 1</fullName>
    </recommendedName>
</protein>
<dbReference type="SMART" id="SM00695">
    <property type="entry name" value="DUSP"/>
    <property type="match status" value="1"/>
</dbReference>
<dbReference type="InterPro" id="IPR050185">
    <property type="entry name" value="Ub_carboxyl-term_hydrolase"/>
</dbReference>
<evidence type="ECO:0000259" key="4">
    <source>
        <dbReference type="PROSITE" id="PS50235"/>
    </source>
</evidence>
<comment type="caution">
    <text evidence="6">The sequence shown here is derived from an EMBL/GenBank/DDBJ whole genome shotgun (WGS) entry which is preliminary data.</text>
</comment>
<dbReference type="PROSITE" id="PS50222">
    <property type="entry name" value="EF_HAND_2"/>
    <property type="match status" value="2"/>
</dbReference>
<dbReference type="EMBL" id="CAXAMN010011936">
    <property type="protein sequence ID" value="CAK9036716.1"/>
    <property type="molecule type" value="Genomic_DNA"/>
</dbReference>
<name>A0ABP0LC46_9DINO</name>
<accession>A0ABP0LC46</accession>
<dbReference type="SUPFAM" id="SSF47473">
    <property type="entry name" value="EF-hand"/>
    <property type="match status" value="2"/>
</dbReference>
<dbReference type="InterPro" id="IPR006615">
    <property type="entry name" value="Pept_C19_DUSP"/>
</dbReference>
<dbReference type="InterPro" id="IPR002048">
    <property type="entry name" value="EF_hand_dom"/>
</dbReference>
<dbReference type="InterPro" id="IPR011992">
    <property type="entry name" value="EF-hand-dom_pair"/>
</dbReference>
<evidence type="ECO:0000313" key="6">
    <source>
        <dbReference type="EMBL" id="CAK9036716.1"/>
    </source>
</evidence>
<dbReference type="SUPFAM" id="SSF143791">
    <property type="entry name" value="DUSP-like"/>
    <property type="match status" value="1"/>
</dbReference>
<evidence type="ECO:0000256" key="1">
    <source>
        <dbReference type="ARBA" id="ARBA00022837"/>
    </source>
</evidence>
<dbReference type="Pfam" id="PF06337">
    <property type="entry name" value="DUSP"/>
    <property type="match status" value="1"/>
</dbReference>
<sequence>MVCLLSLLPLLFIMVGGVNDGDEPEPPNHPVVLHSAAPEVPPEAEEAGTEGNRMHRCAHRISCRWVRAAANAVAKKMMMVAALGSEEVAKIEEGFNRLSVRGELRPSEFRTGFLNCAGPVPEALAEALFNCFDSNSSGTLDVQQFVCGVAVIWKGRPEQKLRLLFMVYDTDKDQRLSDRDLKRFAHALSDGRGRETAEAAVNSALKELLAGHSVVNYEKFEHWARQHVDSPLVDWIFSLEQRVKAEDEEAASWRMRPALDRSNSVQEREELHALLDWGETVGIDKDLAKELRGAWNAVALTSRLGVLERSALLTCFPSAPAELINRLAAAMDRAKTGTVSAREWVQDLSICLQGTDEQRKDLVFRMFADETGVIPAQAATELMATAQAAASIFTQPVQSRRALRRETSWASDAEEIAQALGHAVRIDLKMPPLHASDERVIIEKINDKFSPDSPGNVGDVWYLIPARWWKQWLEFTSTETNSREQGPPSIDNTGLVDARDFLRIGLSEGVDYEVVKKHAWCALVAWYDLQGIELPRKVIEVDGHMELEMYPLRLHISRTDQAGNIMLLERTLEISRTALASETKEAARLLHGIEESDLVLCHRVHQDQEFAEVDERQTLHALHFLDGHQLLLRFRSAPALRPNCHRLPSGKNHGHVGLQNLGNTCYMNAAIQCLVHSPLLPEYFKSEYKFDVNLNTKFGMAGKLAVAFAELLRDIHNARETGSGVVAPRDFKRIFSDFKPQFAGWKQQDSQEFLSMFLAGLSEDVNRTTKKPYRELKDSEGRPDDEVALEYWQAHCLRERSAVAALFSGQFRSVLRCQKCGRRPQQRRRV</sequence>
<evidence type="ECO:0008006" key="8">
    <source>
        <dbReference type="Google" id="ProtNLM"/>
    </source>
</evidence>
<dbReference type="PROSITE" id="PS51283">
    <property type="entry name" value="DUSP"/>
    <property type="match status" value="1"/>
</dbReference>
<dbReference type="PROSITE" id="PS00972">
    <property type="entry name" value="USP_1"/>
    <property type="match status" value="1"/>
</dbReference>
<dbReference type="SUPFAM" id="SSF54001">
    <property type="entry name" value="Cysteine proteinases"/>
    <property type="match status" value="1"/>
</dbReference>
<dbReference type="PANTHER" id="PTHR21646">
    <property type="entry name" value="UBIQUITIN CARBOXYL-TERMINAL HYDROLASE"/>
    <property type="match status" value="1"/>
</dbReference>
<dbReference type="InterPro" id="IPR028889">
    <property type="entry name" value="USP"/>
</dbReference>
<dbReference type="InterPro" id="IPR035927">
    <property type="entry name" value="DUSP-like_sf"/>
</dbReference>
<evidence type="ECO:0000259" key="5">
    <source>
        <dbReference type="PROSITE" id="PS51283"/>
    </source>
</evidence>
<dbReference type="PROSITE" id="PS00018">
    <property type="entry name" value="EF_HAND_1"/>
    <property type="match status" value="1"/>
</dbReference>
<evidence type="ECO:0000313" key="7">
    <source>
        <dbReference type="Proteomes" id="UP001642484"/>
    </source>
</evidence>
<feature type="domain" description="EF-hand" evidence="3">
    <location>
        <begin position="120"/>
        <end position="155"/>
    </location>
</feature>
<feature type="signal peptide" evidence="2">
    <location>
        <begin position="1"/>
        <end position="20"/>
    </location>
</feature>
<dbReference type="Gene3D" id="3.30.2230.10">
    <property type="entry name" value="DUSP-like"/>
    <property type="match status" value="1"/>
</dbReference>
<dbReference type="Proteomes" id="UP001642484">
    <property type="component" value="Unassembled WGS sequence"/>
</dbReference>
<dbReference type="PROSITE" id="PS50235">
    <property type="entry name" value="USP_3"/>
    <property type="match status" value="1"/>
</dbReference>
<reference evidence="6 7" key="1">
    <citation type="submission" date="2024-02" db="EMBL/GenBank/DDBJ databases">
        <authorList>
            <person name="Chen Y."/>
            <person name="Shah S."/>
            <person name="Dougan E. K."/>
            <person name="Thang M."/>
            <person name="Chan C."/>
        </authorList>
    </citation>
    <scope>NUCLEOTIDE SEQUENCE [LARGE SCALE GENOMIC DNA]</scope>
</reference>